<organism evidence="1 2">
    <name type="scientific">Sorangium cellulosum</name>
    <name type="common">Polyangium cellulosum</name>
    <dbReference type="NCBI Taxonomy" id="56"/>
    <lineage>
        <taxon>Bacteria</taxon>
        <taxon>Pseudomonadati</taxon>
        <taxon>Myxococcota</taxon>
        <taxon>Polyangia</taxon>
        <taxon>Polyangiales</taxon>
        <taxon>Polyangiaceae</taxon>
        <taxon>Sorangium</taxon>
    </lineage>
</organism>
<dbReference type="EMBL" id="CP012670">
    <property type="protein sequence ID" value="AUX25160.1"/>
    <property type="molecule type" value="Genomic_DNA"/>
</dbReference>
<evidence type="ECO:0000313" key="1">
    <source>
        <dbReference type="EMBL" id="AUX25160.1"/>
    </source>
</evidence>
<dbReference type="AlphaFoldDB" id="A0A4P2Q6U5"/>
<evidence type="ECO:0008006" key="3">
    <source>
        <dbReference type="Google" id="ProtNLM"/>
    </source>
</evidence>
<accession>A0A4P2Q6U5</accession>
<reference evidence="1 2" key="1">
    <citation type="submission" date="2015-09" db="EMBL/GenBank/DDBJ databases">
        <title>Sorangium comparison.</title>
        <authorList>
            <person name="Zaburannyi N."/>
            <person name="Bunk B."/>
            <person name="Overmann J."/>
            <person name="Mueller R."/>
        </authorList>
    </citation>
    <scope>NUCLEOTIDE SEQUENCE [LARGE SCALE GENOMIC DNA]</scope>
    <source>
        <strain evidence="1 2">So ceGT47</strain>
    </source>
</reference>
<evidence type="ECO:0000313" key="2">
    <source>
        <dbReference type="Proteomes" id="UP000295781"/>
    </source>
</evidence>
<sequence length="169" mass="17761">MSEDRLLRALRATVREMFPRYDFLGKYRYRVLAMAGDRVDLQAVRKGAGLPDILPVPIASGMAGLSAELTPGAIVLVEFIEGDPQLPVITAFSRDGGSTFLPVSLVLDATDAVRIGEQADAVELGAATAVVVRDGDLVNIAGVQPGPGVVAVRLSLAPPPAQMLSKVRA</sequence>
<dbReference type="SUPFAM" id="SSF69255">
    <property type="entry name" value="gp5 N-terminal domain-like"/>
    <property type="match status" value="1"/>
</dbReference>
<proteinExistence type="predicted"/>
<protein>
    <recommendedName>
        <fullName evidence="3">Gp5/Type VI secretion system Vgr protein OB-fold domain-containing protein</fullName>
    </recommendedName>
</protein>
<name>A0A4P2Q6U5_SORCE</name>
<dbReference type="RefSeq" id="WP_129351912.1">
    <property type="nucleotide sequence ID" value="NZ_CP012670.1"/>
</dbReference>
<dbReference type="Proteomes" id="UP000295781">
    <property type="component" value="Chromosome"/>
</dbReference>
<gene>
    <name evidence="1" type="ORF">SOCEGT47_057040</name>
</gene>